<dbReference type="EMBL" id="GGEC01071384">
    <property type="protein sequence ID" value="MBX51868.1"/>
    <property type="molecule type" value="Transcribed_RNA"/>
</dbReference>
<keyword evidence="1" id="KW-0472">Membrane</keyword>
<evidence type="ECO:0000313" key="2">
    <source>
        <dbReference type="EMBL" id="MBX51868.1"/>
    </source>
</evidence>
<organism evidence="2">
    <name type="scientific">Rhizophora mucronata</name>
    <name type="common">Asiatic mangrove</name>
    <dbReference type="NCBI Taxonomy" id="61149"/>
    <lineage>
        <taxon>Eukaryota</taxon>
        <taxon>Viridiplantae</taxon>
        <taxon>Streptophyta</taxon>
        <taxon>Embryophyta</taxon>
        <taxon>Tracheophyta</taxon>
        <taxon>Spermatophyta</taxon>
        <taxon>Magnoliopsida</taxon>
        <taxon>eudicotyledons</taxon>
        <taxon>Gunneridae</taxon>
        <taxon>Pentapetalae</taxon>
        <taxon>rosids</taxon>
        <taxon>fabids</taxon>
        <taxon>Malpighiales</taxon>
        <taxon>Rhizophoraceae</taxon>
        <taxon>Rhizophora</taxon>
    </lineage>
</organism>
<proteinExistence type="predicted"/>
<evidence type="ECO:0000256" key="1">
    <source>
        <dbReference type="SAM" id="Phobius"/>
    </source>
</evidence>
<keyword evidence="1" id="KW-1133">Transmembrane helix</keyword>
<name>A0A2P2PAS9_RHIMU</name>
<sequence>MKRKATKKKLRMPMEGSRGFKRLNFLKKYMWVTVSACSCGGVMLMMLLFFIFF</sequence>
<feature type="transmembrane region" description="Helical" evidence="1">
    <location>
        <begin position="29"/>
        <end position="52"/>
    </location>
</feature>
<reference evidence="2" key="1">
    <citation type="submission" date="2018-02" db="EMBL/GenBank/DDBJ databases">
        <title>Rhizophora mucronata_Transcriptome.</title>
        <authorList>
            <person name="Meera S.P."/>
            <person name="Sreeshan A."/>
            <person name="Augustine A."/>
        </authorList>
    </citation>
    <scope>NUCLEOTIDE SEQUENCE</scope>
    <source>
        <tissue evidence="2">Leaf</tissue>
    </source>
</reference>
<accession>A0A2P2PAS9</accession>
<keyword evidence="1" id="KW-0812">Transmembrane</keyword>
<dbReference type="AlphaFoldDB" id="A0A2P2PAS9"/>
<protein>
    <submittedName>
        <fullName evidence="2">Uncharacterized protein</fullName>
    </submittedName>
</protein>